<organism evidence="1 2">
    <name type="scientific">Haloferula sargassicola</name>
    <dbReference type="NCBI Taxonomy" id="490096"/>
    <lineage>
        <taxon>Bacteria</taxon>
        <taxon>Pseudomonadati</taxon>
        <taxon>Verrucomicrobiota</taxon>
        <taxon>Verrucomicrobiia</taxon>
        <taxon>Verrucomicrobiales</taxon>
        <taxon>Verrucomicrobiaceae</taxon>
        <taxon>Haloferula</taxon>
    </lineage>
</organism>
<dbReference type="RefSeq" id="WP_353566605.1">
    <property type="nucleotide sequence ID" value="NZ_BAABRI010000008.1"/>
</dbReference>
<dbReference type="EMBL" id="BAABRI010000008">
    <property type="protein sequence ID" value="GAA5482461.1"/>
    <property type="molecule type" value="Genomic_DNA"/>
</dbReference>
<proteinExistence type="predicted"/>
<evidence type="ECO:0000313" key="1">
    <source>
        <dbReference type="EMBL" id="GAA5482461.1"/>
    </source>
</evidence>
<protein>
    <submittedName>
        <fullName evidence="1">Uncharacterized protein</fullName>
    </submittedName>
</protein>
<keyword evidence="2" id="KW-1185">Reference proteome</keyword>
<sequence>MNNDTIRNQYAAFARIKGFGEKHGAAFAAESRGAKLFIRVGEVVAAMEENGVQKLVGSDAFHGGTSAKAHAAGLVREDMEAIRRTAEAIAEAEDTPEFDDAFRLPRSGSYETLLTRARAFHKEAAKHEAWFIEFEMPADFLEDLDDDIKLLAKADDDQDAGLSNQVANTAALADNAAKGMKIRRQLDAVVENKFRADAATLAEWRSAQHISWPNRRKAEEPVTG</sequence>
<accession>A0ABP9UQ27</accession>
<evidence type="ECO:0000313" key="2">
    <source>
        <dbReference type="Proteomes" id="UP001476282"/>
    </source>
</evidence>
<comment type="caution">
    <text evidence="1">The sequence shown here is derived from an EMBL/GenBank/DDBJ whole genome shotgun (WGS) entry which is preliminary data.</text>
</comment>
<dbReference type="Proteomes" id="UP001476282">
    <property type="component" value="Unassembled WGS sequence"/>
</dbReference>
<gene>
    <name evidence="1" type="ORF">Hsar01_01683</name>
</gene>
<reference evidence="1 2" key="1">
    <citation type="submission" date="2024-02" db="EMBL/GenBank/DDBJ databases">
        <title>Haloferula sargassicola NBRC 104335.</title>
        <authorList>
            <person name="Ichikawa N."/>
            <person name="Katano-Makiyama Y."/>
            <person name="Hidaka K."/>
        </authorList>
    </citation>
    <scope>NUCLEOTIDE SEQUENCE [LARGE SCALE GENOMIC DNA]</scope>
    <source>
        <strain evidence="1 2">NBRC 104335</strain>
    </source>
</reference>
<name>A0ABP9UQ27_9BACT</name>